<feature type="region of interest" description="Disordered" evidence="1">
    <location>
        <begin position="47"/>
        <end position="71"/>
    </location>
</feature>
<organism evidence="2 3">
    <name type="scientific">Ensete ventricosum</name>
    <name type="common">Abyssinian banana</name>
    <name type="synonym">Musa ensete</name>
    <dbReference type="NCBI Taxonomy" id="4639"/>
    <lineage>
        <taxon>Eukaryota</taxon>
        <taxon>Viridiplantae</taxon>
        <taxon>Streptophyta</taxon>
        <taxon>Embryophyta</taxon>
        <taxon>Tracheophyta</taxon>
        <taxon>Spermatophyta</taxon>
        <taxon>Magnoliopsida</taxon>
        <taxon>Liliopsida</taxon>
        <taxon>Zingiberales</taxon>
        <taxon>Musaceae</taxon>
        <taxon>Ensete</taxon>
    </lineage>
</organism>
<dbReference type="AlphaFoldDB" id="A0A426YX41"/>
<name>A0A426YX41_ENSVE</name>
<proteinExistence type="predicted"/>
<comment type="caution">
    <text evidence="2">The sequence shown here is derived from an EMBL/GenBank/DDBJ whole genome shotgun (WGS) entry which is preliminary data.</text>
</comment>
<gene>
    <name evidence="2" type="ORF">B296_00033183</name>
</gene>
<accession>A0A426YX41</accession>
<sequence>MLPILGDGRRGRAAQTKTTVTCLANTARSSPVKEVAQLPWKEEGRALHPAAVSEAAMDARKGGELEMQEEE</sequence>
<protein>
    <submittedName>
        <fullName evidence="2">Uncharacterized protein</fullName>
    </submittedName>
</protein>
<dbReference type="Proteomes" id="UP000287651">
    <property type="component" value="Unassembled WGS sequence"/>
</dbReference>
<dbReference type="EMBL" id="AMZH03009702">
    <property type="protein sequence ID" value="RRT56274.1"/>
    <property type="molecule type" value="Genomic_DNA"/>
</dbReference>
<evidence type="ECO:0000256" key="1">
    <source>
        <dbReference type="SAM" id="MobiDB-lite"/>
    </source>
</evidence>
<reference evidence="2 3" key="1">
    <citation type="journal article" date="2014" name="Agronomy (Basel)">
        <title>A Draft Genome Sequence for Ensete ventricosum, the Drought-Tolerant Tree Against Hunger.</title>
        <authorList>
            <person name="Harrison J."/>
            <person name="Moore K.A."/>
            <person name="Paszkiewicz K."/>
            <person name="Jones T."/>
            <person name="Grant M."/>
            <person name="Ambacheew D."/>
            <person name="Muzemil S."/>
            <person name="Studholme D.J."/>
        </authorList>
    </citation>
    <scope>NUCLEOTIDE SEQUENCE [LARGE SCALE GENOMIC DNA]</scope>
</reference>
<evidence type="ECO:0000313" key="2">
    <source>
        <dbReference type="EMBL" id="RRT56274.1"/>
    </source>
</evidence>
<evidence type="ECO:0000313" key="3">
    <source>
        <dbReference type="Proteomes" id="UP000287651"/>
    </source>
</evidence>